<proteinExistence type="predicted"/>
<name>A0A9W7D9M8_9STRA</name>
<reference evidence="2" key="1">
    <citation type="submission" date="2023-04" db="EMBL/GenBank/DDBJ databases">
        <title>Phytophthora lilii NBRC 32176.</title>
        <authorList>
            <person name="Ichikawa N."/>
            <person name="Sato H."/>
            <person name="Tonouchi N."/>
        </authorList>
    </citation>
    <scope>NUCLEOTIDE SEQUENCE</scope>
    <source>
        <strain evidence="2">NBRC 32176</strain>
    </source>
</reference>
<organism evidence="2 3">
    <name type="scientific">Phytophthora lilii</name>
    <dbReference type="NCBI Taxonomy" id="2077276"/>
    <lineage>
        <taxon>Eukaryota</taxon>
        <taxon>Sar</taxon>
        <taxon>Stramenopiles</taxon>
        <taxon>Oomycota</taxon>
        <taxon>Peronosporomycetes</taxon>
        <taxon>Peronosporales</taxon>
        <taxon>Peronosporaceae</taxon>
        <taxon>Phytophthora</taxon>
    </lineage>
</organism>
<accession>A0A9W7D9M8</accession>
<dbReference type="OrthoDB" id="75905at2759"/>
<comment type="caution">
    <text evidence="2">The sequence shown here is derived from an EMBL/GenBank/DDBJ whole genome shotgun (WGS) entry which is preliminary data.</text>
</comment>
<evidence type="ECO:0000256" key="1">
    <source>
        <dbReference type="SAM" id="MobiDB-lite"/>
    </source>
</evidence>
<dbReference type="AlphaFoldDB" id="A0A9W7D9M8"/>
<dbReference type="Proteomes" id="UP001165083">
    <property type="component" value="Unassembled WGS sequence"/>
</dbReference>
<dbReference type="EMBL" id="BSXW01012521">
    <property type="protein sequence ID" value="GMF65973.1"/>
    <property type="molecule type" value="Genomic_DNA"/>
</dbReference>
<feature type="compositionally biased region" description="Polar residues" evidence="1">
    <location>
        <begin position="1"/>
        <end position="10"/>
    </location>
</feature>
<evidence type="ECO:0000313" key="2">
    <source>
        <dbReference type="EMBL" id="GMF65973.1"/>
    </source>
</evidence>
<keyword evidence="3" id="KW-1185">Reference proteome</keyword>
<sequence>MALSSSSPAQPQDGESGDNYQTKQHIGKRSDFSADNNYQAVEPSAGSDNEEPNNPETTPRTSRTVDALLNTDAFVLDGEWFYDAVAVEGERRVRCKEQGRGGALLGAASGLQVDGVTRAVYYYNHSRPEGIQWLPPADLSHGAVPPLGKKAAARTLCMLIADRRMQQTQTSRWLNENASGTQQQNEDE</sequence>
<evidence type="ECO:0000313" key="3">
    <source>
        <dbReference type="Proteomes" id="UP001165083"/>
    </source>
</evidence>
<gene>
    <name evidence="2" type="ORF">Plil01_001854500</name>
</gene>
<feature type="compositionally biased region" description="Polar residues" evidence="1">
    <location>
        <begin position="54"/>
        <end position="64"/>
    </location>
</feature>
<protein>
    <submittedName>
        <fullName evidence="2">Unnamed protein product</fullName>
    </submittedName>
</protein>
<feature type="region of interest" description="Disordered" evidence="1">
    <location>
        <begin position="1"/>
        <end position="65"/>
    </location>
</feature>